<dbReference type="InterPro" id="IPR002165">
    <property type="entry name" value="Plexin_repeat"/>
</dbReference>
<feature type="transmembrane region" description="Helical" evidence="13">
    <location>
        <begin position="952"/>
        <end position="973"/>
    </location>
</feature>
<feature type="domain" description="Sema" evidence="15">
    <location>
        <begin position="28"/>
        <end position="520"/>
    </location>
</feature>
<keyword evidence="17" id="KW-1185">Reference proteome</keyword>
<name>A0A7N4NXM9_SARHA</name>
<evidence type="ECO:0000256" key="7">
    <source>
        <dbReference type="ARBA" id="ARBA00023136"/>
    </source>
</evidence>
<reference evidence="16" key="2">
    <citation type="submission" date="2025-08" db="UniProtKB">
        <authorList>
            <consortium name="Ensembl"/>
        </authorList>
    </citation>
    <scope>IDENTIFICATION</scope>
</reference>
<protein>
    <submittedName>
        <fullName evidence="16">Macrophage stimulating 1 receptor</fullName>
    </submittedName>
</protein>
<dbReference type="FunFam" id="2.130.10.10:FF:000194">
    <property type="entry name" value="Macrophage-stimulating 1 receptor a"/>
    <property type="match status" value="1"/>
</dbReference>
<evidence type="ECO:0000256" key="8">
    <source>
        <dbReference type="ARBA" id="ARBA00023157"/>
    </source>
</evidence>
<dbReference type="InterPro" id="IPR016201">
    <property type="entry name" value="PSI"/>
</dbReference>
<dbReference type="GO" id="GO:0017154">
    <property type="term" value="F:semaphorin receptor activity"/>
    <property type="evidence" value="ECO:0007669"/>
    <property type="project" value="InterPro"/>
</dbReference>
<dbReference type="Gene3D" id="2.60.40.10">
    <property type="entry name" value="Immunoglobulins"/>
    <property type="match status" value="2"/>
</dbReference>
<dbReference type="FunFam" id="2.60.40.10:FF:000679">
    <property type="entry name" value="Macrophage stimulating 1 receptor"/>
    <property type="match status" value="1"/>
</dbReference>
<comment type="subcellular location">
    <subcellularLocation>
        <location evidence="1">Membrane</location>
        <topology evidence="1">Single-pass membrane protein</topology>
    </subcellularLocation>
</comment>
<dbReference type="FunFam" id="3.30.1680.10:FF:000006">
    <property type="entry name" value="Macrophage-stimulating 1 receptor b"/>
    <property type="match status" value="1"/>
</dbReference>
<dbReference type="SUPFAM" id="SSF101912">
    <property type="entry name" value="Sema domain"/>
    <property type="match status" value="1"/>
</dbReference>
<evidence type="ECO:0000259" key="15">
    <source>
        <dbReference type="PROSITE" id="PS51004"/>
    </source>
</evidence>
<dbReference type="PANTHER" id="PTHR22625">
    <property type="entry name" value="PLEXIN"/>
    <property type="match status" value="1"/>
</dbReference>
<dbReference type="InterPro" id="IPR013783">
    <property type="entry name" value="Ig-like_fold"/>
</dbReference>
<dbReference type="Ensembl" id="ENSSHAT00000035236.1">
    <property type="protein sequence ID" value="ENSSHAP00000028671.1"/>
    <property type="gene ID" value="ENSSHAG00000025761.1"/>
</dbReference>
<dbReference type="SMART" id="SM00423">
    <property type="entry name" value="PSI"/>
    <property type="match status" value="1"/>
</dbReference>
<dbReference type="SMART" id="SM00429">
    <property type="entry name" value="IPT"/>
    <property type="match status" value="3"/>
</dbReference>
<accession>A0A7N4NXM9</accession>
<dbReference type="SUPFAM" id="SSF103575">
    <property type="entry name" value="Plexin repeat"/>
    <property type="match status" value="1"/>
</dbReference>
<proteinExistence type="inferred from homology"/>
<dbReference type="Gene3D" id="3.30.1680.10">
    <property type="entry name" value="ligand-binding face of the semaphorins, domain 2"/>
    <property type="match status" value="1"/>
</dbReference>
<dbReference type="Pfam" id="PF01833">
    <property type="entry name" value="TIG"/>
    <property type="match status" value="2"/>
</dbReference>
<dbReference type="PANTHER" id="PTHR22625:SF61">
    <property type="entry name" value="HEPATOCYTE GROWTH FACTOR RECEPTOR"/>
    <property type="match status" value="1"/>
</dbReference>
<gene>
    <name evidence="16" type="primary">MST1R</name>
</gene>
<evidence type="ECO:0000256" key="11">
    <source>
        <dbReference type="PROSITE-ProRule" id="PRU10141"/>
    </source>
</evidence>
<evidence type="ECO:0000256" key="10">
    <source>
        <dbReference type="PROSITE-ProRule" id="PRU00352"/>
    </source>
</evidence>
<keyword evidence="6 13" id="KW-1133">Transmembrane helix</keyword>
<dbReference type="InterPro" id="IPR017441">
    <property type="entry name" value="Protein_kinase_ATP_BS"/>
</dbReference>
<dbReference type="SMART" id="SM00630">
    <property type="entry name" value="Sema"/>
    <property type="match status" value="1"/>
</dbReference>
<dbReference type="GeneTree" id="ENSGT00940000157842"/>
<reference evidence="16 17" key="1">
    <citation type="journal article" date="2011" name="Proc. Natl. Acad. Sci. U.S.A.">
        <title>Genetic diversity and population structure of the endangered marsupial Sarcophilus harrisii (Tasmanian devil).</title>
        <authorList>
            <person name="Miller W."/>
            <person name="Hayes V.M."/>
            <person name="Ratan A."/>
            <person name="Petersen D.C."/>
            <person name="Wittekindt N.E."/>
            <person name="Miller J."/>
            <person name="Walenz B."/>
            <person name="Knight J."/>
            <person name="Qi J."/>
            <person name="Zhao F."/>
            <person name="Wang Q."/>
            <person name="Bedoya-Reina O.C."/>
            <person name="Katiyar N."/>
            <person name="Tomsho L.P."/>
            <person name="Kasson L.M."/>
            <person name="Hardie R.A."/>
            <person name="Woodbridge P."/>
            <person name="Tindall E.A."/>
            <person name="Bertelsen M.F."/>
            <person name="Dixon D."/>
            <person name="Pyecroft S."/>
            <person name="Helgen K.M."/>
            <person name="Lesk A.M."/>
            <person name="Pringle T.H."/>
            <person name="Patterson N."/>
            <person name="Zhang Y."/>
            <person name="Kreiss A."/>
            <person name="Woods G.M."/>
            <person name="Jones M.E."/>
            <person name="Schuster S.C."/>
        </authorList>
    </citation>
    <scope>NUCLEOTIDE SEQUENCE [LARGE SCALE GENOMIC DNA]</scope>
</reference>
<dbReference type="FunCoup" id="A0A7N4NXM9">
    <property type="interactions" value="351"/>
</dbReference>
<dbReference type="Gene3D" id="3.30.200.20">
    <property type="entry name" value="Phosphorylase Kinase, domain 1"/>
    <property type="match status" value="1"/>
</dbReference>
<evidence type="ECO:0000256" key="2">
    <source>
        <dbReference type="ARBA" id="ARBA00010297"/>
    </source>
</evidence>
<evidence type="ECO:0000256" key="3">
    <source>
        <dbReference type="ARBA" id="ARBA00022692"/>
    </source>
</evidence>
<evidence type="ECO:0000313" key="17">
    <source>
        <dbReference type="Proteomes" id="UP000007648"/>
    </source>
</evidence>
<dbReference type="AlphaFoldDB" id="A0A7N4NXM9"/>
<keyword evidence="11" id="KW-0067">ATP-binding</keyword>
<comment type="caution">
    <text evidence="10">Lacks conserved residue(s) required for the propagation of feature annotation.</text>
</comment>
<evidence type="ECO:0000256" key="14">
    <source>
        <dbReference type="SAM" id="SignalP"/>
    </source>
</evidence>
<keyword evidence="9" id="KW-0325">Glycoprotein</keyword>
<dbReference type="Pfam" id="PF01437">
    <property type="entry name" value="PSI"/>
    <property type="match status" value="1"/>
</dbReference>
<feature type="binding site" evidence="11">
    <location>
        <position position="1101"/>
    </location>
    <ligand>
        <name>ATP</name>
        <dbReference type="ChEBI" id="CHEBI:30616"/>
    </ligand>
</feature>
<reference evidence="16" key="3">
    <citation type="submission" date="2025-09" db="UniProtKB">
        <authorList>
            <consortium name="Ensembl"/>
        </authorList>
    </citation>
    <scope>IDENTIFICATION</scope>
</reference>
<dbReference type="GO" id="GO:0002116">
    <property type="term" value="C:semaphorin receptor complex"/>
    <property type="evidence" value="ECO:0007669"/>
    <property type="project" value="TreeGrafter"/>
</dbReference>
<evidence type="ECO:0000256" key="1">
    <source>
        <dbReference type="ARBA" id="ARBA00004167"/>
    </source>
</evidence>
<dbReference type="FunFam" id="2.60.40.10:FF:000213">
    <property type="entry name" value="Hepatocyte growth factor receptor"/>
    <property type="match status" value="1"/>
</dbReference>
<dbReference type="InParanoid" id="A0A7N4NXM9"/>
<evidence type="ECO:0000256" key="13">
    <source>
        <dbReference type="SAM" id="Phobius"/>
    </source>
</evidence>
<sequence>MGSLSFCLLLLLLAQGTPSLEESWQCPRIPYAASRNFSVQYVVPSFEAPAPIQRVIAYGDGQVVFVATRNHLYMLSADLELLQSLVTGPAGHPGCQSCAACNWSESSLPGTGDTDNAVLVLDPDQPWLYSCGSSLLGRCFVHELDSQDRAPRLGRTSCLWDPSANSPQHCPDCIASPLGTRVTVVPLGYSSYFYVASTLNQTVASRYSPHSVSIRRLKSNLRGFAPSSPALSVRPGYLATYPIEYVYTFHSGGHVYFLTVQPESLKVPTTFHTRLVRLSATEPDVGEYRELVLDCHFSNKRRRRRRQGVSLEKETYNVLQAAHVARVESSLAEGLGVPEGQKVLFGAFAVSREGSRLPRPKSAVCAFSISKLDELIDNGMERCCGSPAQQERLERGVEFFQPQSYCPDPPQTIFLDPNVSCWNYPTMIPTNYPREDLLNGHLDNVLLTAIHVIHQGNATVAHMGTADGRILQVKLFRSLNYLLYVSNFSLGSSQPVHREVSCLGDHLFFSSGNKVFKVPIKGPGCRHFLTCKKCLQAEPFMGCGWCGNVCARQQECPGTWQQDSCPPIITEFHPKAGPTRGSTKLTICGSNFHSHSQNLAPEGPQKVTVGQSPCKVPPAATSYMPFKKNYVEQLECLLEASSSQAPGPANVTLSIFGEPTKFHFQLNGSSVLGGFSFVEPVVTSILPLFGPRAGGTELTIKGQNLNVGSSHLVLINGTECTLKQMEEQRLLCVTPPGRDVANVSISLSIGGSNISIPWLFQYRDNPRIFSISPNCSYPGSRITIQGQNLDAVWQMTLAFEDGHRTKERLECFNETLPTERVCWAPAYAHLPDLEQAQGNLSISGDGSVLYFHPDFPFYPKPQVHPQLGPLKIDHGTVEIKFPGLSAVASCMEVNMTVGGQSCRANLKNNPVICYVPPSLSIPRSGAPLQICLNGECWRLSNVIPSSSELPQAFIIVFLIITMLVVCFLSLLLFKLWRKKNKRQEISLQIDPRGSLDRSHRAVSLPLLRSGSDYRNGTEPGPVQPISSTGSSSGCGVPLLRVKSICVAKLSSELLAEVKDVLIPPERILIHDDQVIGKGHFGIVYHGEYVDSSQNRIHCAVKSLNRECVCAWASPVWDPWAFAVRPLPGIRGRGMEEEGR</sequence>
<dbReference type="InterPro" id="IPR015943">
    <property type="entry name" value="WD40/YVTN_repeat-like_dom_sf"/>
</dbReference>
<evidence type="ECO:0000256" key="5">
    <source>
        <dbReference type="ARBA" id="ARBA00022737"/>
    </source>
</evidence>
<dbReference type="InterPro" id="IPR031148">
    <property type="entry name" value="Plexin"/>
</dbReference>
<dbReference type="Proteomes" id="UP000007648">
    <property type="component" value="Unassembled WGS sequence"/>
</dbReference>
<keyword evidence="4 14" id="KW-0732">Signal</keyword>
<evidence type="ECO:0000313" key="16">
    <source>
        <dbReference type="Ensembl" id="ENSSHAP00000028671.1"/>
    </source>
</evidence>
<feature type="region of interest" description="Disordered" evidence="12">
    <location>
        <begin position="1009"/>
        <end position="1029"/>
    </location>
</feature>
<dbReference type="PROSITE" id="PS51004">
    <property type="entry name" value="SEMA"/>
    <property type="match status" value="1"/>
</dbReference>
<dbReference type="GO" id="GO:0030334">
    <property type="term" value="P:regulation of cell migration"/>
    <property type="evidence" value="ECO:0007669"/>
    <property type="project" value="TreeGrafter"/>
</dbReference>
<dbReference type="InterPro" id="IPR002909">
    <property type="entry name" value="IPT_dom"/>
</dbReference>
<dbReference type="InterPro" id="IPR001627">
    <property type="entry name" value="Semap_dom"/>
</dbReference>
<feature type="chain" id="PRO_5029511941" evidence="14">
    <location>
        <begin position="20"/>
        <end position="1139"/>
    </location>
</feature>
<comment type="similarity">
    <text evidence="2">Belongs to the plexin family.</text>
</comment>
<organism evidence="16 17">
    <name type="scientific">Sarcophilus harrisii</name>
    <name type="common">Tasmanian devil</name>
    <name type="synonym">Sarcophilus laniarius</name>
    <dbReference type="NCBI Taxonomy" id="9305"/>
    <lineage>
        <taxon>Eukaryota</taxon>
        <taxon>Metazoa</taxon>
        <taxon>Chordata</taxon>
        <taxon>Craniata</taxon>
        <taxon>Vertebrata</taxon>
        <taxon>Euteleostomi</taxon>
        <taxon>Mammalia</taxon>
        <taxon>Metatheria</taxon>
        <taxon>Dasyuromorphia</taxon>
        <taxon>Dasyuridae</taxon>
        <taxon>Sarcophilus</taxon>
    </lineage>
</organism>
<keyword evidence="7 13" id="KW-0472">Membrane</keyword>
<evidence type="ECO:0000256" key="9">
    <source>
        <dbReference type="ARBA" id="ARBA00023180"/>
    </source>
</evidence>
<dbReference type="GO" id="GO:0005524">
    <property type="term" value="F:ATP binding"/>
    <property type="evidence" value="ECO:0007669"/>
    <property type="project" value="UniProtKB-UniRule"/>
</dbReference>
<dbReference type="GO" id="GO:0005886">
    <property type="term" value="C:plasma membrane"/>
    <property type="evidence" value="ECO:0007669"/>
    <property type="project" value="TreeGrafter"/>
</dbReference>
<dbReference type="CDD" id="cd00603">
    <property type="entry name" value="IPT_PCSR"/>
    <property type="match status" value="1"/>
</dbReference>
<feature type="signal peptide" evidence="14">
    <location>
        <begin position="1"/>
        <end position="19"/>
    </location>
</feature>
<dbReference type="SUPFAM" id="SSF81296">
    <property type="entry name" value="E set domains"/>
    <property type="match status" value="3"/>
</dbReference>
<keyword evidence="3 13" id="KW-0812">Transmembrane</keyword>
<dbReference type="PROSITE" id="PS00107">
    <property type="entry name" value="PROTEIN_KINASE_ATP"/>
    <property type="match status" value="1"/>
</dbReference>
<keyword evidence="11" id="KW-0547">Nucleotide-binding</keyword>
<dbReference type="Pfam" id="PF01403">
    <property type="entry name" value="Sema"/>
    <property type="match status" value="1"/>
</dbReference>
<evidence type="ECO:0000256" key="4">
    <source>
        <dbReference type="ARBA" id="ARBA00022729"/>
    </source>
</evidence>
<keyword evidence="8" id="KW-1015">Disulfide bond</keyword>
<dbReference type="InterPro" id="IPR014756">
    <property type="entry name" value="Ig_E-set"/>
</dbReference>
<dbReference type="Gene3D" id="2.130.10.10">
    <property type="entry name" value="YVTN repeat-like/Quinoprotein amine dehydrogenase"/>
    <property type="match status" value="1"/>
</dbReference>
<dbReference type="InterPro" id="IPR036352">
    <property type="entry name" value="Semap_dom_sf"/>
</dbReference>
<evidence type="ECO:0000256" key="6">
    <source>
        <dbReference type="ARBA" id="ARBA00022989"/>
    </source>
</evidence>
<evidence type="ECO:0000256" key="12">
    <source>
        <dbReference type="SAM" id="MobiDB-lite"/>
    </source>
</evidence>
<keyword evidence="5" id="KW-0677">Repeat</keyword>